<dbReference type="InterPro" id="IPR001138">
    <property type="entry name" value="Zn2Cys6_DnaBD"/>
</dbReference>
<dbReference type="EMBL" id="ML978069">
    <property type="protein sequence ID" value="KAF2015916.1"/>
    <property type="molecule type" value="Genomic_DNA"/>
</dbReference>
<evidence type="ECO:0000259" key="8">
    <source>
        <dbReference type="PROSITE" id="PS50048"/>
    </source>
</evidence>
<dbReference type="Proteomes" id="UP000799778">
    <property type="component" value="Unassembled WGS sequence"/>
</dbReference>
<evidence type="ECO:0000256" key="6">
    <source>
        <dbReference type="ARBA" id="ARBA00023242"/>
    </source>
</evidence>
<dbReference type="GO" id="GO:0000981">
    <property type="term" value="F:DNA-binding transcription factor activity, RNA polymerase II-specific"/>
    <property type="evidence" value="ECO:0007669"/>
    <property type="project" value="InterPro"/>
</dbReference>
<dbReference type="Gene3D" id="4.10.240.10">
    <property type="entry name" value="Zn(2)-C6 fungal-type DNA-binding domain"/>
    <property type="match status" value="1"/>
</dbReference>
<dbReference type="PROSITE" id="PS50048">
    <property type="entry name" value="ZN2_CY6_FUNGAL_2"/>
    <property type="match status" value="1"/>
</dbReference>
<evidence type="ECO:0000256" key="2">
    <source>
        <dbReference type="ARBA" id="ARBA00022723"/>
    </source>
</evidence>
<keyword evidence="2" id="KW-0479">Metal-binding</keyword>
<dbReference type="Pfam" id="PF04082">
    <property type="entry name" value="Fungal_trans"/>
    <property type="match status" value="1"/>
</dbReference>
<keyword evidence="10" id="KW-1185">Reference proteome</keyword>
<reference evidence="9" key="1">
    <citation type="journal article" date="2020" name="Stud. Mycol.">
        <title>101 Dothideomycetes genomes: a test case for predicting lifestyles and emergence of pathogens.</title>
        <authorList>
            <person name="Haridas S."/>
            <person name="Albert R."/>
            <person name="Binder M."/>
            <person name="Bloem J."/>
            <person name="Labutti K."/>
            <person name="Salamov A."/>
            <person name="Andreopoulos B."/>
            <person name="Baker S."/>
            <person name="Barry K."/>
            <person name="Bills G."/>
            <person name="Bluhm B."/>
            <person name="Cannon C."/>
            <person name="Castanera R."/>
            <person name="Culley D."/>
            <person name="Daum C."/>
            <person name="Ezra D."/>
            <person name="Gonzalez J."/>
            <person name="Henrissat B."/>
            <person name="Kuo A."/>
            <person name="Liang C."/>
            <person name="Lipzen A."/>
            <person name="Lutzoni F."/>
            <person name="Magnuson J."/>
            <person name="Mondo S."/>
            <person name="Nolan M."/>
            <person name="Ohm R."/>
            <person name="Pangilinan J."/>
            <person name="Park H.-J."/>
            <person name="Ramirez L."/>
            <person name="Alfaro M."/>
            <person name="Sun H."/>
            <person name="Tritt A."/>
            <person name="Yoshinaga Y."/>
            <person name="Zwiers L.-H."/>
            <person name="Turgeon B."/>
            <person name="Goodwin S."/>
            <person name="Spatafora J."/>
            <person name="Crous P."/>
            <person name="Grigoriev I."/>
        </authorList>
    </citation>
    <scope>NUCLEOTIDE SEQUENCE</scope>
    <source>
        <strain evidence="9">CBS 175.79</strain>
    </source>
</reference>
<dbReference type="InterPro" id="IPR036864">
    <property type="entry name" value="Zn2-C6_fun-type_DNA-bd_sf"/>
</dbReference>
<dbReference type="GeneID" id="54279074"/>
<accession>A0A6A5XSM8</accession>
<proteinExistence type="predicted"/>
<sequence>MTLATMSSSGANSKGRQQNDKLPKGTGKRIINACQRCKSRKIRCDGATPICGKCSSQNVECVYGERRWRGKGRTQTHVKELQQRLEQMEHSLRSSGITHDNSQTPVEPSVEMDDEIYTGHYGQESTEPSLPPAETSSSIETSNGEKFVPLPEFLSHNMAEIKAAGNMALKETGKTPKQFVEMMPKENAIVLVYSYLEQTNAVEFPLFHRAALWYRVQHQFAQSPEGHDPAWWATFNTILATTLQLKAINNPRDFDSVSRYAWGFFKNAWSVYGEIIAGEPSLLSVLALLIMARFLEGSTDLRTMSMVMSAAVRMVTALGMHREPAYDVREDERDQRRRVFWCTYLLDKRTSIDIGLPPLLDHIYAVKLPNELSNTGAGCIELADGGHANIFRLRVQLSILENRLQKLVLSPKPTINEIQQLSNDLENWRSRIPPAVQPESDMVVAEGVDRFPLLMLHLAYYHLSSEAFRAIARCSEQIDRDGYRVAAHLSASASRLSLSLVRWIEPCIPFLNLW</sequence>
<dbReference type="CDD" id="cd00067">
    <property type="entry name" value="GAL4"/>
    <property type="match status" value="1"/>
</dbReference>
<keyword evidence="5" id="KW-0804">Transcription</keyword>
<dbReference type="InterPro" id="IPR007219">
    <property type="entry name" value="XnlR_reg_dom"/>
</dbReference>
<organism evidence="9 10">
    <name type="scientific">Aaosphaeria arxii CBS 175.79</name>
    <dbReference type="NCBI Taxonomy" id="1450172"/>
    <lineage>
        <taxon>Eukaryota</taxon>
        <taxon>Fungi</taxon>
        <taxon>Dikarya</taxon>
        <taxon>Ascomycota</taxon>
        <taxon>Pezizomycotina</taxon>
        <taxon>Dothideomycetes</taxon>
        <taxon>Pleosporomycetidae</taxon>
        <taxon>Pleosporales</taxon>
        <taxon>Pleosporales incertae sedis</taxon>
        <taxon>Aaosphaeria</taxon>
    </lineage>
</organism>
<dbReference type="GO" id="GO:0005634">
    <property type="term" value="C:nucleus"/>
    <property type="evidence" value="ECO:0007669"/>
    <property type="project" value="UniProtKB-SubCell"/>
</dbReference>
<dbReference type="GO" id="GO:0006351">
    <property type="term" value="P:DNA-templated transcription"/>
    <property type="evidence" value="ECO:0007669"/>
    <property type="project" value="InterPro"/>
</dbReference>
<evidence type="ECO:0000313" key="10">
    <source>
        <dbReference type="Proteomes" id="UP000799778"/>
    </source>
</evidence>
<dbReference type="SUPFAM" id="SSF57701">
    <property type="entry name" value="Zn2/Cys6 DNA-binding domain"/>
    <property type="match status" value="1"/>
</dbReference>
<dbReference type="OrthoDB" id="10261408at2759"/>
<keyword evidence="6" id="KW-0539">Nucleus</keyword>
<dbReference type="GO" id="GO:0008270">
    <property type="term" value="F:zinc ion binding"/>
    <property type="evidence" value="ECO:0007669"/>
    <property type="project" value="InterPro"/>
</dbReference>
<protein>
    <recommendedName>
        <fullName evidence="8">Zn(2)-C6 fungal-type domain-containing protein</fullName>
    </recommendedName>
</protein>
<feature type="region of interest" description="Disordered" evidence="7">
    <location>
        <begin position="1"/>
        <end position="25"/>
    </location>
</feature>
<evidence type="ECO:0000256" key="1">
    <source>
        <dbReference type="ARBA" id="ARBA00004123"/>
    </source>
</evidence>
<evidence type="ECO:0000313" key="9">
    <source>
        <dbReference type="EMBL" id="KAF2015916.1"/>
    </source>
</evidence>
<comment type="subcellular location">
    <subcellularLocation>
        <location evidence="1">Nucleus</location>
    </subcellularLocation>
</comment>
<dbReference type="InterPro" id="IPR050987">
    <property type="entry name" value="AtrR-like"/>
</dbReference>
<keyword evidence="3" id="KW-0805">Transcription regulation</keyword>
<feature type="region of interest" description="Disordered" evidence="7">
    <location>
        <begin position="120"/>
        <end position="142"/>
    </location>
</feature>
<evidence type="ECO:0000256" key="5">
    <source>
        <dbReference type="ARBA" id="ARBA00023163"/>
    </source>
</evidence>
<evidence type="ECO:0000256" key="4">
    <source>
        <dbReference type="ARBA" id="ARBA00023125"/>
    </source>
</evidence>
<dbReference type="RefSeq" id="XP_033384255.1">
    <property type="nucleotide sequence ID" value="XM_033521677.1"/>
</dbReference>
<dbReference type="PANTHER" id="PTHR46910:SF37">
    <property type="entry name" value="ZN(II)2CYS6 TRANSCRIPTION FACTOR (EUROFUNG)"/>
    <property type="match status" value="1"/>
</dbReference>
<evidence type="ECO:0000256" key="3">
    <source>
        <dbReference type="ARBA" id="ARBA00023015"/>
    </source>
</evidence>
<feature type="compositionally biased region" description="Polar residues" evidence="7">
    <location>
        <begin position="1"/>
        <end position="16"/>
    </location>
</feature>
<dbReference type="SMART" id="SM00066">
    <property type="entry name" value="GAL4"/>
    <property type="match status" value="1"/>
</dbReference>
<name>A0A6A5XSM8_9PLEO</name>
<keyword evidence="4" id="KW-0238">DNA-binding</keyword>
<gene>
    <name evidence="9" type="ORF">BU24DRAFT_187833</name>
</gene>
<feature type="domain" description="Zn(2)-C6 fungal-type" evidence="8">
    <location>
        <begin position="33"/>
        <end position="63"/>
    </location>
</feature>
<dbReference type="GO" id="GO:0003677">
    <property type="term" value="F:DNA binding"/>
    <property type="evidence" value="ECO:0007669"/>
    <property type="project" value="UniProtKB-KW"/>
</dbReference>
<dbReference type="PROSITE" id="PS00463">
    <property type="entry name" value="ZN2_CY6_FUNGAL_1"/>
    <property type="match status" value="1"/>
</dbReference>
<dbReference type="CDD" id="cd12148">
    <property type="entry name" value="fungal_TF_MHR"/>
    <property type="match status" value="1"/>
</dbReference>
<dbReference type="Pfam" id="PF00172">
    <property type="entry name" value="Zn_clus"/>
    <property type="match status" value="1"/>
</dbReference>
<dbReference type="SMART" id="SM00906">
    <property type="entry name" value="Fungal_trans"/>
    <property type="match status" value="1"/>
</dbReference>
<feature type="compositionally biased region" description="Polar residues" evidence="7">
    <location>
        <begin position="123"/>
        <end position="142"/>
    </location>
</feature>
<dbReference type="PANTHER" id="PTHR46910">
    <property type="entry name" value="TRANSCRIPTION FACTOR PDR1"/>
    <property type="match status" value="1"/>
</dbReference>
<evidence type="ECO:0000256" key="7">
    <source>
        <dbReference type="SAM" id="MobiDB-lite"/>
    </source>
</evidence>
<dbReference type="AlphaFoldDB" id="A0A6A5XSM8"/>